<evidence type="ECO:0000313" key="1">
    <source>
        <dbReference type="EMBL" id="NUW38407.1"/>
    </source>
</evidence>
<dbReference type="Proteomes" id="UP000586042">
    <property type="component" value="Unassembled WGS sequence"/>
</dbReference>
<comment type="caution">
    <text evidence="1">The sequence shown here is derived from an EMBL/GenBank/DDBJ whole genome shotgun (WGS) entry which is preliminary data.</text>
</comment>
<evidence type="ECO:0000313" key="2">
    <source>
        <dbReference type="Proteomes" id="UP000586042"/>
    </source>
</evidence>
<organism evidence="1 2">
    <name type="scientific">Nonomuraea montanisoli</name>
    <dbReference type="NCBI Taxonomy" id="2741721"/>
    <lineage>
        <taxon>Bacteria</taxon>
        <taxon>Bacillati</taxon>
        <taxon>Actinomycetota</taxon>
        <taxon>Actinomycetes</taxon>
        <taxon>Streptosporangiales</taxon>
        <taxon>Streptosporangiaceae</taxon>
        <taxon>Nonomuraea</taxon>
    </lineage>
</organism>
<sequence>MYMTAVTRLVTFVDVDDQAAGTVSVSARLEAELVDGTRVPLLNDRGWGSSQGWAATSVADLQETARTVVGPDEPFGGRSQEEMEAGHWASLQQIAQREGVVVDAATLRRLPHDVVLSRQVLARIGGNRL</sequence>
<keyword evidence="2" id="KW-1185">Reference proteome</keyword>
<accession>A0A7Y6IHK8</accession>
<gene>
    <name evidence="1" type="ORF">HTZ77_44485</name>
</gene>
<reference evidence="1 2" key="1">
    <citation type="submission" date="2020-06" db="EMBL/GenBank/DDBJ databases">
        <title>Nonomuraea sp. SMC257, a novel actinomycete isolated from soil.</title>
        <authorList>
            <person name="Chanama M."/>
        </authorList>
    </citation>
    <scope>NUCLEOTIDE SEQUENCE [LARGE SCALE GENOMIC DNA]</scope>
    <source>
        <strain evidence="1 2">SMC257</strain>
    </source>
</reference>
<name>A0A7Y6IHK8_9ACTN</name>
<dbReference type="EMBL" id="JABWGN010000033">
    <property type="protein sequence ID" value="NUW38407.1"/>
    <property type="molecule type" value="Genomic_DNA"/>
</dbReference>
<proteinExistence type="predicted"/>
<protein>
    <submittedName>
        <fullName evidence="1">Uncharacterized protein</fullName>
    </submittedName>
</protein>
<dbReference type="AlphaFoldDB" id="A0A7Y6IHK8"/>